<accession>A0A1V8M7U0</accession>
<feature type="region of interest" description="Disordered" evidence="1">
    <location>
        <begin position="433"/>
        <end position="472"/>
    </location>
</feature>
<reference evidence="2 3" key="1">
    <citation type="submission" date="2015-12" db="EMBL/GenBank/DDBJ databases">
        <authorList>
            <person name="Shamseldin A."/>
            <person name="Moawad H."/>
            <person name="Abd El-Rahim W.M."/>
            <person name="Sadowsky M.J."/>
        </authorList>
    </citation>
    <scope>NUCLEOTIDE SEQUENCE [LARGE SCALE GENOMIC DNA]</scope>
    <source>
        <strain evidence="2 3">WF1</strain>
    </source>
</reference>
<proteinExistence type="predicted"/>
<protein>
    <submittedName>
        <fullName evidence="2">Uncharacterized protein</fullName>
    </submittedName>
</protein>
<organism evidence="2 3">
    <name type="scientific">Methyloprofundus sedimenti</name>
    <dbReference type="NCBI Taxonomy" id="1420851"/>
    <lineage>
        <taxon>Bacteria</taxon>
        <taxon>Pseudomonadati</taxon>
        <taxon>Pseudomonadota</taxon>
        <taxon>Gammaproteobacteria</taxon>
        <taxon>Methylococcales</taxon>
        <taxon>Methylococcaceae</taxon>
        <taxon>Methyloprofundus</taxon>
    </lineage>
</organism>
<dbReference type="EMBL" id="LPUF01000001">
    <property type="protein sequence ID" value="OQK17592.1"/>
    <property type="molecule type" value="Genomic_DNA"/>
</dbReference>
<name>A0A1V8M7U0_9GAMM</name>
<comment type="caution">
    <text evidence="2">The sequence shown here is derived from an EMBL/GenBank/DDBJ whole genome shotgun (WGS) entry which is preliminary data.</text>
</comment>
<evidence type="ECO:0000313" key="3">
    <source>
        <dbReference type="Proteomes" id="UP000191980"/>
    </source>
</evidence>
<evidence type="ECO:0000256" key="1">
    <source>
        <dbReference type="SAM" id="MobiDB-lite"/>
    </source>
</evidence>
<dbReference type="Proteomes" id="UP000191980">
    <property type="component" value="Unassembled WGS sequence"/>
</dbReference>
<sequence length="472" mass="53018">MLTFPLSGINAAMLQKQQVMQLPADDPLAFAEYAEFAQRVKNAVGQQRTTAPDPTLDFHPIQSGALELRRLRLIDNFGQSREQSVNKIERTERLEVAQHDNLVSLPVRLSQSARLEFRLLQAAEKIKDASEHHNRSPVCGWLTVNDLDELIMVHDAKGHPLGTLNADSDLIWQPAPGMERPLAPAMFSNPTLRRVIEWLIRQGGKFIDLFAHTLENSLDTIHPENFGADEWALMSGRPLAIVQVKVELLLKGLPANDQGYGAFHRDLHSGIRDSAGYENVKFPVRIGDHRQVNDGLVGYWREDNEERLSKQFHAPNANAVEMAQQETGSSSKTENKIIGATEPPLIPLSIRQPAQILTLLIDPRGHLQATSGILPQKSITLPKQFYSEALAKMRPIFLTAPVLTPSDKLTLPLPRHHGLHWDWLERRREQWERTDQQAISEPAAASGASSAKQEIREGWLELNPNKQDNENN</sequence>
<dbReference type="OrthoDB" id="6091628at2"/>
<keyword evidence="3" id="KW-1185">Reference proteome</keyword>
<gene>
    <name evidence="2" type="ORF">AU255_06895</name>
</gene>
<feature type="compositionally biased region" description="Low complexity" evidence="1">
    <location>
        <begin position="438"/>
        <end position="451"/>
    </location>
</feature>
<dbReference type="AlphaFoldDB" id="A0A1V8M7U0"/>
<evidence type="ECO:0000313" key="2">
    <source>
        <dbReference type="EMBL" id="OQK17592.1"/>
    </source>
</evidence>
<dbReference type="STRING" id="1420851.AU255_06895"/>
<dbReference type="RefSeq" id="WP_080522200.1">
    <property type="nucleotide sequence ID" value="NZ_LPUF01000001.1"/>
</dbReference>